<dbReference type="PANTHER" id="PTHR37625:SF4">
    <property type="entry name" value="OUTER MEMBRANE LIPOPROTEIN"/>
    <property type="match status" value="1"/>
</dbReference>
<dbReference type="NCBIfam" id="TIGR03352">
    <property type="entry name" value="VI_chp_3"/>
    <property type="match status" value="1"/>
</dbReference>
<proteinExistence type="predicted"/>
<evidence type="ECO:0000313" key="2">
    <source>
        <dbReference type="EMBL" id="KHK66255.1"/>
    </source>
</evidence>
<gene>
    <name evidence="2" type="ORF">JZ00_00025</name>
</gene>
<evidence type="ECO:0000313" key="3">
    <source>
        <dbReference type="Proteomes" id="UP000030949"/>
    </source>
</evidence>
<reference evidence="3" key="1">
    <citation type="submission" date="2015-03" db="EMBL/GenBank/DDBJ databases">
        <title>Pseudomonas frederiksbergensis hydrocarbon degrader.</title>
        <authorList>
            <person name="Brown L.M."/>
            <person name="Ruiz O.N."/>
            <person name="Mueller S."/>
            <person name="Gunasekera T.S."/>
        </authorList>
    </citation>
    <scope>NUCLEOTIDE SEQUENCE [LARGE SCALE GENOMIC DNA]</scope>
    <source>
        <strain evidence="3">SI8</strain>
    </source>
</reference>
<dbReference type="RefSeq" id="WP_039588300.1">
    <property type="nucleotide sequence ID" value="NZ_CP142104.1"/>
</dbReference>
<dbReference type="InterPro" id="IPR017734">
    <property type="entry name" value="T6SS_SciN"/>
</dbReference>
<comment type="caution">
    <text evidence="2">The sequence shown here is derived from an EMBL/GenBank/DDBJ whole genome shotgun (WGS) entry which is preliminary data.</text>
</comment>
<feature type="chain" id="PRO_5002084309" evidence="1">
    <location>
        <begin position="18"/>
        <end position="178"/>
    </location>
</feature>
<name>A0A0B1Z6N7_9PSED</name>
<dbReference type="PROSITE" id="PS51257">
    <property type="entry name" value="PROKAR_LIPOPROTEIN"/>
    <property type="match status" value="1"/>
</dbReference>
<sequence>MSRTLFNVLTLMAMALALGGCGLTQTVTQGTASAAESVFHRQVKTLHLDFNARATLNTDTADMSALSLPTLVRVYQLRDSKALDLATYEGLMSGDEGLLGGALLDKRAVVVKPGAGAQLSVPMDPQARVVALVALFRSPDAQLDTWRLMLTRDDLDPDRARLIEMRDNQLTLRPLAKE</sequence>
<dbReference type="InterPro" id="IPR038706">
    <property type="entry name" value="Type_VI_SciN-like_sf"/>
</dbReference>
<dbReference type="Gene3D" id="2.60.40.4150">
    <property type="entry name" value="Type VI secretion system, lipoprotein SciN"/>
    <property type="match status" value="1"/>
</dbReference>
<dbReference type="OrthoDB" id="7021080at2"/>
<keyword evidence="1" id="KW-0732">Signal</keyword>
<dbReference type="Pfam" id="PF12790">
    <property type="entry name" value="T6SS-SciN"/>
    <property type="match status" value="1"/>
</dbReference>
<dbReference type="AlphaFoldDB" id="A0A0B1Z6N7"/>
<organism evidence="2 3">
    <name type="scientific">Pseudomonas frederiksbergensis</name>
    <dbReference type="NCBI Taxonomy" id="104087"/>
    <lineage>
        <taxon>Bacteria</taxon>
        <taxon>Pseudomonadati</taxon>
        <taxon>Pseudomonadota</taxon>
        <taxon>Gammaproteobacteria</taxon>
        <taxon>Pseudomonadales</taxon>
        <taxon>Pseudomonadaceae</taxon>
        <taxon>Pseudomonas</taxon>
    </lineage>
</organism>
<dbReference type="Proteomes" id="UP000030949">
    <property type="component" value="Unassembled WGS sequence"/>
</dbReference>
<accession>A0A0B1Z6N7</accession>
<dbReference type="EMBL" id="JQGJ01000001">
    <property type="protein sequence ID" value="KHK66255.1"/>
    <property type="molecule type" value="Genomic_DNA"/>
</dbReference>
<evidence type="ECO:0000256" key="1">
    <source>
        <dbReference type="SAM" id="SignalP"/>
    </source>
</evidence>
<protein>
    <submittedName>
        <fullName evidence="2">Type VI secretion protein</fullName>
    </submittedName>
</protein>
<dbReference type="PANTHER" id="PTHR37625">
    <property type="entry name" value="OUTER MEMBRANE LIPOPROTEIN-RELATED"/>
    <property type="match status" value="1"/>
</dbReference>
<feature type="signal peptide" evidence="1">
    <location>
        <begin position="1"/>
        <end position="17"/>
    </location>
</feature>